<protein>
    <submittedName>
        <fullName evidence="1">Uncharacterized protein</fullName>
    </submittedName>
</protein>
<name>A0AAD8EK51_DIPPU</name>
<evidence type="ECO:0000313" key="2">
    <source>
        <dbReference type="Proteomes" id="UP001233999"/>
    </source>
</evidence>
<feature type="non-terminal residue" evidence="1">
    <location>
        <position position="91"/>
    </location>
</feature>
<dbReference type="AlphaFoldDB" id="A0AAD8EK51"/>
<reference evidence="1" key="2">
    <citation type="submission" date="2023-05" db="EMBL/GenBank/DDBJ databases">
        <authorList>
            <person name="Fouks B."/>
        </authorList>
    </citation>
    <scope>NUCLEOTIDE SEQUENCE</scope>
    <source>
        <strain evidence="1">Stay&amp;Tobe</strain>
        <tissue evidence="1">Testes</tissue>
    </source>
</reference>
<organism evidence="1 2">
    <name type="scientific">Diploptera punctata</name>
    <name type="common">Pacific beetle cockroach</name>
    <dbReference type="NCBI Taxonomy" id="6984"/>
    <lineage>
        <taxon>Eukaryota</taxon>
        <taxon>Metazoa</taxon>
        <taxon>Ecdysozoa</taxon>
        <taxon>Arthropoda</taxon>
        <taxon>Hexapoda</taxon>
        <taxon>Insecta</taxon>
        <taxon>Pterygota</taxon>
        <taxon>Neoptera</taxon>
        <taxon>Polyneoptera</taxon>
        <taxon>Dictyoptera</taxon>
        <taxon>Blattodea</taxon>
        <taxon>Blaberoidea</taxon>
        <taxon>Blaberidae</taxon>
        <taxon>Diplopterinae</taxon>
        <taxon>Diploptera</taxon>
    </lineage>
</organism>
<accession>A0AAD8EK51</accession>
<evidence type="ECO:0000313" key="1">
    <source>
        <dbReference type="EMBL" id="KAJ9592919.1"/>
    </source>
</evidence>
<dbReference type="EMBL" id="JASPKZ010003797">
    <property type="protein sequence ID" value="KAJ9592919.1"/>
    <property type="molecule type" value="Genomic_DNA"/>
</dbReference>
<sequence>RKEREIGEDNRRLMLSRILKSTPLPIILKQHINTISSSAFLCNFTLQKCFVIPRIYKPQKQMEKPPRDVPRPHVSYVHISHELPGSISTIK</sequence>
<proteinExistence type="predicted"/>
<dbReference type="Proteomes" id="UP001233999">
    <property type="component" value="Unassembled WGS sequence"/>
</dbReference>
<reference evidence="1" key="1">
    <citation type="journal article" date="2023" name="IScience">
        <title>Live-bearing cockroach genome reveals convergent evolutionary mechanisms linked to viviparity in insects and beyond.</title>
        <authorList>
            <person name="Fouks B."/>
            <person name="Harrison M.C."/>
            <person name="Mikhailova A.A."/>
            <person name="Marchal E."/>
            <person name="English S."/>
            <person name="Carruthers M."/>
            <person name="Jennings E.C."/>
            <person name="Chiamaka E.L."/>
            <person name="Frigard R.A."/>
            <person name="Pippel M."/>
            <person name="Attardo G.M."/>
            <person name="Benoit J.B."/>
            <person name="Bornberg-Bauer E."/>
            <person name="Tobe S.S."/>
        </authorList>
    </citation>
    <scope>NUCLEOTIDE SEQUENCE</scope>
    <source>
        <strain evidence="1">Stay&amp;Tobe</strain>
    </source>
</reference>
<feature type="non-terminal residue" evidence="1">
    <location>
        <position position="1"/>
    </location>
</feature>
<comment type="caution">
    <text evidence="1">The sequence shown here is derived from an EMBL/GenBank/DDBJ whole genome shotgun (WGS) entry which is preliminary data.</text>
</comment>
<keyword evidence="2" id="KW-1185">Reference proteome</keyword>
<gene>
    <name evidence="1" type="ORF">L9F63_015424</name>
</gene>